<accession>A0A0G1UUH3</accession>
<dbReference type="AlphaFoldDB" id="A0A0G1UUH3"/>
<reference evidence="1 2" key="1">
    <citation type="journal article" date="2015" name="Nature">
        <title>rRNA introns, odd ribosomes, and small enigmatic genomes across a large radiation of phyla.</title>
        <authorList>
            <person name="Brown C.T."/>
            <person name="Hug L.A."/>
            <person name="Thomas B.C."/>
            <person name="Sharon I."/>
            <person name="Castelle C.J."/>
            <person name="Singh A."/>
            <person name="Wilkins M.J."/>
            <person name="Williams K.H."/>
            <person name="Banfield J.F."/>
        </authorList>
    </citation>
    <scope>NUCLEOTIDE SEQUENCE [LARGE SCALE GENOMIC DNA]</scope>
</reference>
<comment type="caution">
    <text evidence="1">The sequence shown here is derived from an EMBL/GenBank/DDBJ whole genome shotgun (WGS) entry which is preliminary data.</text>
</comment>
<protein>
    <submittedName>
        <fullName evidence="1">Uncharacterized protein</fullName>
    </submittedName>
</protein>
<sequence>MGVWMADEVYVAGGPDKGRVGDHDGGSLWYQRSCLGGWCVPPMFHLRGGTFFSFDEFYPKAVRLA</sequence>
<evidence type="ECO:0000313" key="1">
    <source>
        <dbReference type="EMBL" id="KKU69673.1"/>
    </source>
</evidence>
<dbReference type="EMBL" id="LCOA01000012">
    <property type="protein sequence ID" value="KKU69673.1"/>
    <property type="molecule type" value="Genomic_DNA"/>
</dbReference>
<organism evidence="1 2">
    <name type="scientific">Candidatus Amesbacteria bacterium GW2011_GWA1_47_20</name>
    <dbReference type="NCBI Taxonomy" id="1618354"/>
    <lineage>
        <taxon>Bacteria</taxon>
        <taxon>Candidatus Amesiibacteriota</taxon>
    </lineage>
</organism>
<dbReference type="Proteomes" id="UP000034565">
    <property type="component" value="Unassembled WGS sequence"/>
</dbReference>
<proteinExistence type="predicted"/>
<gene>
    <name evidence="1" type="ORF">UX92_C0012G0016</name>
</gene>
<name>A0A0G1UUH3_9BACT</name>
<evidence type="ECO:0000313" key="2">
    <source>
        <dbReference type="Proteomes" id="UP000034565"/>
    </source>
</evidence>